<dbReference type="STRING" id="53326.A0A016TKH2"/>
<dbReference type="Gene3D" id="3.40.630.60">
    <property type="match status" value="1"/>
</dbReference>
<evidence type="ECO:0000313" key="2">
    <source>
        <dbReference type="Proteomes" id="UP000024635"/>
    </source>
</evidence>
<dbReference type="Proteomes" id="UP000024635">
    <property type="component" value="Unassembled WGS sequence"/>
</dbReference>
<dbReference type="InterPro" id="IPR038581">
    <property type="entry name" value="ODC_AZ_sf"/>
</dbReference>
<dbReference type="OrthoDB" id="5959761at2759"/>
<accession>A0A016TKH2</accession>
<dbReference type="AlphaFoldDB" id="A0A016TKH2"/>
<name>A0A016TKH2_9BILA</name>
<reference evidence="2" key="1">
    <citation type="journal article" date="2015" name="Nat. Genet.">
        <title>The genome and transcriptome of the zoonotic hookworm Ancylostoma ceylanicum identify infection-specific gene families.</title>
        <authorList>
            <person name="Schwarz E.M."/>
            <person name="Hu Y."/>
            <person name="Antoshechkin I."/>
            <person name="Miller M.M."/>
            <person name="Sternberg P.W."/>
            <person name="Aroian R.V."/>
        </authorList>
    </citation>
    <scope>NUCLEOTIDE SEQUENCE</scope>
    <source>
        <strain evidence="2">HY135</strain>
    </source>
</reference>
<evidence type="ECO:0000313" key="1">
    <source>
        <dbReference type="EMBL" id="EYC03048.1"/>
    </source>
</evidence>
<protein>
    <submittedName>
        <fullName evidence="1">Uncharacterized protein</fullName>
    </submittedName>
</protein>
<dbReference type="EMBL" id="JARK01001432">
    <property type="protein sequence ID" value="EYC03048.1"/>
    <property type="molecule type" value="Genomic_DNA"/>
</dbReference>
<proteinExistence type="predicted"/>
<comment type="caution">
    <text evidence="1">The sequence shown here is derived from an EMBL/GenBank/DDBJ whole genome shotgun (WGS) entry which is preliminary data.</text>
</comment>
<sequence>MLILVFQVTNRVGAVSKEWRWAMIDPHSLAVIIPVDQNPKNVSRERFVSLLEYCEEELGMLTAVLLL</sequence>
<dbReference type="SUPFAM" id="SSF55729">
    <property type="entry name" value="Acyl-CoA N-acyltransferases (Nat)"/>
    <property type="match status" value="1"/>
</dbReference>
<keyword evidence="2" id="KW-1185">Reference proteome</keyword>
<dbReference type="InterPro" id="IPR016181">
    <property type="entry name" value="Acyl_CoA_acyltransferase"/>
</dbReference>
<organism evidence="1 2">
    <name type="scientific">Ancylostoma ceylanicum</name>
    <dbReference type="NCBI Taxonomy" id="53326"/>
    <lineage>
        <taxon>Eukaryota</taxon>
        <taxon>Metazoa</taxon>
        <taxon>Ecdysozoa</taxon>
        <taxon>Nematoda</taxon>
        <taxon>Chromadorea</taxon>
        <taxon>Rhabditida</taxon>
        <taxon>Rhabditina</taxon>
        <taxon>Rhabditomorpha</taxon>
        <taxon>Strongyloidea</taxon>
        <taxon>Ancylostomatidae</taxon>
        <taxon>Ancylostomatinae</taxon>
        <taxon>Ancylostoma</taxon>
    </lineage>
</organism>
<gene>
    <name evidence="1" type="primary">Acey_s0096.g2916</name>
    <name evidence="1" type="ORF">Y032_0096g2916</name>
</gene>